<sequence>MTITRSTRGSAVLEGVQGNLKAGDIARLQRLVVSDESEHALMENNRILRRLRPTFLDDRLRHPLSLFSSEIQHPRSLSLRNCLFDWDPTHLSNLVHLHIEASEPGHISTSPAKQQLSRMLRELPRLENLGIVNDLDNPGGEIAAVDRDPIELPYLTTRLKLESVAPQWSEFITCIVAPSFAHSHISFAGVPRAISSTLTHLLRNPTK</sequence>
<dbReference type="Proteomes" id="UP000814140">
    <property type="component" value="Unassembled WGS sequence"/>
</dbReference>
<dbReference type="EMBL" id="MU277238">
    <property type="protein sequence ID" value="KAI0058218.1"/>
    <property type="molecule type" value="Genomic_DNA"/>
</dbReference>
<reference evidence="1" key="1">
    <citation type="submission" date="2021-03" db="EMBL/GenBank/DDBJ databases">
        <authorList>
            <consortium name="DOE Joint Genome Institute"/>
            <person name="Ahrendt S."/>
            <person name="Looney B.P."/>
            <person name="Miyauchi S."/>
            <person name="Morin E."/>
            <person name="Drula E."/>
            <person name="Courty P.E."/>
            <person name="Chicoki N."/>
            <person name="Fauchery L."/>
            <person name="Kohler A."/>
            <person name="Kuo A."/>
            <person name="Labutti K."/>
            <person name="Pangilinan J."/>
            <person name="Lipzen A."/>
            <person name="Riley R."/>
            <person name="Andreopoulos W."/>
            <person name="He G."/>
            <person name="Johnson J."/>
            <person name="Barry K.W."/>
            <person name="Grigoriev I.V."/>
            <person name="Nagy L."/>
            <person name="Hibbett D."/>
            <person name="Henrissat B."/>
            <person name="Matheny P.B."/>
            <person name="Labbe J."/>
            <person name="Martin F."/>
        </authorList>
    </citation>
    <scope>NUCLEOTIDE SEQUENCE</scope>
    <source>
        <strain evidence="1">HHB10654</strain>
    </source>
</reference>
<comment type="caution">
    <text evidence="1">The sequence shown here is derived from an EMBL/GenBank/DDBJ whole genome shotgun (WGS) entry which is preliminary data.</text>
</comment>
<evidence type="ECO:0000313" key="2">
    <source>
        <dbReference type="Proteomes" id="UP000814140"/>
    </source>
</evidence>
<proteinExistence type="predicted"/>
<organism evidence="1 2">
    <name type="scientific">Artomyces pyxidatus</name>
    <dbReference type="NCBI Taxonomy" id="48021"/>
    <lineage>
        <taxon>Eukaryota</taxon>
        <taxon>Fungi</taxon>
        <taxon>Dikarya</taxon>
        <taxon>Basidiomycota</taxon>
        <taxon>Agaricomycotina</taxon>
        <taxon>Agaricomycetes</taxon>
        <taxon>Russulales</taxon>
        <taxon>Auriscalpiaceae</taxon>
        <taxon>Artomyces</taxon>
    </lineage>
</organism>
<protein>
    <submittedName>
        <fullName evidence="1">Uncharacterized protein</fullName>
    </submittedName>
</protein>
<name>A0ACB8SPN0_9AGAM</name>
<evidence type="ECO:0000313" key="1">
    <source>
        <dbReference type="EMBL" id="KAI0058218.1"/>
    </source>
</evidence>
<keyword evidence="2" id="KW-1185">Reference proteome</keyword>
<reference evidence="1" key="2">
    <citation type="journal article" date="2022" name="New Phytol.">
        <title>Evolutionary transition to the ectomycorrhizal habit in the genomes of a hyperdiverse lineage of mushroom-forming fungi.</title>
        <authorList>
            <person name="Looney B."/>
            <person name="Miyauchi S."/>
            <person name="Morin E."/>
            <person name="Drula E."/>
            <person name="Courty P.E."/>
            <person name="Kohler A."/>
            <person name="Kuo A."/>
            <person name="LaButti K."/>
            <person name="Pangilinan J."/>
            <person name="Lipzen A."/>
            <person name="Riley R."/>
            <person name="Andreopoulos W."/>
            <person name="He G."/>
            <person name="Johnson J."/>
            <person name="Nolan M."/>
            <person name="Tritt A."/>
            <person name="Barry K.W."/>
            <person name="Grigoriev I.V."/>
            <person name="Nagy L.G."/>
            <person name="Hibbett D."/>
            <person name="Henrissat B."/>
            <person name="Matheny P.B."/>
            <person name="Labbe J."/>
            <person name="Martin F.M."/>
        </authorList>
    </citation>
    <scope>NUCLEOTIDE SEQUENCE</scope>
    <source>
        <strain evidence="1">HHB10654</strain>
    </source>
</reference>
<accession>A0ACB8SPN0</accession>
<gene>
    <name evidence="1" type="ORF">BV25DRAFT_1308386</name>
</gene>